<gene>
    <name evidence="2" type="ORF">C8D77_101272</name>
</gene>
<evidence type="ECO:0000313" key="3">
    <source>
        <dbReference type="Proteomes" id="UP000245631"/>
    </source>
</evidence>
<protein>
    <submittedName>
        <fullName evidence="2">Uncharacterized protein</fullName>
    </submittedName>
</protein>
<sequence>METETETVQPIDDSFEWAIVEIFGHRKHAGRMREEERFGAKMCRIDVPTLVSDPIEEGKPTSWSVTGWVSHCYGGPAIFSITLTDVETVMRINRPYQSASRYIAPPDRYDGDAAEDVSVLDDTDDGEPRW</sequence>
<dbReference type="RefSeq" id="WP_109658805.1">
    <property type="nucleotide sequence ID" value="NZ_QGGH01000001.1"/>
</dbReference>
<dbReference type="AlphaFoldDB" id="A0A8E3B794"/>
<comment type="caution">
    <text evidence="2">The sequence shown here is derived from an EMBL/GenBank/DDBJ whole genome shotgun (WGS) entry which is preliminary data.</text>
</comment>
<dbReference type="GeneID" id="61049624"/>
<dbReference type="EMBL" id="QGGH01000001">
    <property type="protein sequence ID" value="PWJ93593.1"/>
    <property type="molecule type" value="Genomic_DNA"/>
</dbReference>
<dbReference type="Proteomes" id="UP000245631">
    <property type="component" value="Unassembled WGS sequence"/>
</dbReference>
<proteinExistence type="predicted"/>
<name>A0A8E3B794_RHILI</name>
<evidence type="ECO:0000256" key="1">
    <source>
        <dbReference type="SAM" id="MobiDB-lite"/>
    </source>
</evidence>
<accession>A0A8E3B794</accession>
<organism evidence="2 3">
    <name type="scientific">Rhizobium loti</name>
    <name type="common">Mesorhizobium loti</name>
    <dbReference type="NCBI Taxonomy" id="381"/>
    <lineage>
        <taxon>Bacteria</taxon>
        <taxon>Pseudomonadati</taxon>
        <taxon>Pseudomonadota</taxon>
        <taxon>Alphaproteobacteria</taxon>
        <taxon>Hyphomicrobiales</taxon>
        <taxon>Phyllobacteriaceae</taxon>
        <taxon>Mesorhizobium</taxon>
    </lineage>
</organism>
<evidence type="ECO:0000313" key="2">
    <source>
        <dbReference type="EMBL" id="PWJ93593.1"/>
    </source>
</evidence>
<reference evidence="2 3" key="1">
    <citation type="submission" date="2018-05" db="EMBL/GenBank/DDBJ databases">
        <title>Genomic Encyclopedia of Type Strains, Phase IV (KMG-IV): sequencing the most valuable type-strain genomes for metagenomic binning, comparative biology and taxonomic classification.</title>
        <authorList>
            <person name="Goeker M."/>
        </authorList>
    </citation>
    <scope>NUCLEOTIDE SEQUENCE [LARGE SCALE GENOMIC DNA]</scope>
    <source>
        <strain evidence="2 3">DSM 2626</strain>
    </source>
</reference>
<feature type="region of interest" description="Disordered" evidence="1">
    <location>
        <begin position="103"/>
        <end position="130"/>
    </location>
</feature>
<feature type="compositionally biased region" description="Acidic residues" evidence="1">
    <location>
        <begin position="112"/>
        <end position="130"/>
    </location>
</feature>